<dbReference type="PANTHER" id="PTHR34406:SF1">
    <property type="entry name" value="PROTEIN YCEI"/>
    <property type="match status" value="1"/>
</dbReference>
<dbReference type="EMBL" id="QHCR01000005">
    <property type="protein sequence ID" value="RHX79819.1"/>
    <property type="molecule type" value="Genomic_DNA"/>
</dbReference>
<dbReference type="SUPFAM" id="SSF101874">
    <property type="entry name" value="YceI-like"/>
    <property type="match status" value="1"/>
</dbReference>
<dbReference type="Proteomes" id="UP000285569">
    <property type="component" value="Unassembled WGS sequence"/>
</dbReference>
<dbReference type="InterPro" id="IPR007372">
    <property type="entry name" value="Lipid/polyisoprenoid-bd_YceI"/>
</dbReference>
<dbReference type="Gene3D" id="2.40.128.110">
    <property type="entry name" value="Lipid/polyisoprenoid-binding, YceI-like"/>
    <property type="match status" value="1"/>
</dbReference>
<reference evidence="2 3" key="2">
    <citation type="journal article" date="2020" name="Int. J. Syst. Evol. Microbiol.">
        <title>Leptospira yasudae sp. nov. and Leptospira stimsonii sp. nov., two new species of the pathogenic group isolated from environmental sources.</title>
        <authorList>
            <person name="Casanovas-Massana A."/>
            <person name="Hamond C."/>
            <person name="Santos L.A."/>
            <person name="de Oliveira D."/>
            <person name="Hacker K.P."/>
            <person name="Balassiano I."/>
            <person name="Costa F."/>
            <person name="Medeiros M.A."/>
            <person name="Reis M.G."/>
            <person name="Ko A.I."/>
            <person name="Wunder E.A."/>
        </authorList>
    </citation>
    <scope>NUCLEOTIDE SEQUENCE [LARGE SCALE GENOMIC DNA]</scope>
    <source>
        <strain evidence="2 3">B21</strain>
    </source>
</reference>
<gene>
    <name evidence="2" type="ORF">DLM77_12665</name>
</gene>
<comment type="caution">
    <text evidence="2">The sequence shown here is derived from an EMBL/GenBank/DDBJ whole genome shotgun (WGS) entry which is preliminary data.</text>
</comment>
<evidence type="ECO:0000313" key="3">
    <source>
        <dbReference type="Proteomes" id="UP000285569"/>
    </source>
</evidence>
<evidence type="ECO:0000259" key="1">
    <source>
        <dbReference type="SMART" id="SM00867"/>
    </source>
</evidence>
<dbReference type="InterPro" id="IPR036761">
    <property type="entry name" value="TTHA0802/YceI-like_sf"/>
</dbReference>
<sequence>MLIFWSFSAFAADKNPKEWIVKEANIRFLSEAPQETIQGTASKAEGTANLDTKKFWFRVNLNDLNVPNRLMNKHMHENYLETEKFPLATFQGNIVKWDKASKTVLVEGEFSIHGISKKNVRVQGTFEEKEKELAVNATFDLLLTDFKIEIPKLVILKLNEKIRIETSVTWQTKE</sequence>
<evidence type="ECO:0000313" key="2">
    <source>
        <dbReference type="EMBL" id="RHX79819.1"/>
    </source>
</evidence>
<reference evidence="3" key="1">
    <citation type="submission" date="2018-05" db="EMBL/GenBank/DDBJ databases">
        <title>Leptospira yasudae sp. nov. and Leptospira stimsonii sp. nov., two pathogenic species of the genus Leptospira isolated from environmental sources.</title>
        <authorList>
            <person name="Casanovas-Massana A."/>
            <person name="Hamond C."/>
            <person name="Santos L.A."/>
            <person name="Hacker K.P."/>
            <person name="Balassiano I."/>
            <person name="Medeiros M.A."/>
            <person name="Reis M.G."/>
            <person name="Ko A.I."/>
            <person name="Wunder E.A."/>
        </authorList>
    </citation>
    <scope>NUCLEOTIDE SEQUENCE [LARGE SCALE GENOMIC DNA]</scope>
    <source>
        <strain evidence="3">B21</strain>
    </source>
</reference>
<organism evidence="2 3">
    <name type="scientific">Leptospira yasudae</name>
    <dbReference type="NCBI Taxonomy" id="2202201"/>
    <lineage>
        <taxon>Bacteria</taxon>
        <taxon>Pseudomonadati</taxon>
        <taxon>Spirochaetota</taxon>
        <taxon>Spirochaetia</taxon>
        <taxon>Leptospirales</taxon>
        <taxon>Leptospiraceae</taxon>
        <taxon>Leptospira</taxon>
    </lineage>
</organism>
<dbReference type="SMART" id="SM00867">
    <property type="entry name" value="YceI"/>
    <property type="match status" value="1"/>
</dbReference>
<feature type="domain" description="Lipid/polyisoprenoid-binding YceI-like" evidence="1">
    <location>
        <begin position="18"/>
        <end position="171"/>
    </location>
</feature>
<dbReference type="PANTHER" id="PTHR34406">
    <property type="entry name" value="PROTEIN YCEI"/>
    <property type="match status" value="1"/>
</dbReference>
<dbReference type="Pfam" id="PF04264">
    <property type="entry name" value="YceI"/>
    <property type="match status" value="1"/>
</dbReference>
<keyword evidence="3" id="KW-1185">Reference proteome</keyword>
<accession>A0ABX9M2U5</accession>
<name>A0ABX9M2U5_9LEPT</name>
<proteinExistence type="predicted"/>
<dbReference type="RefSeq" id="WP_118956496.1">
    <property type="nucleotide sequence ID" value="NZ_QHCR01000005.1"/>
</dbReference>
<protein>
    <submittedName>
        <fullName evidence="2">YceI family protein</fullName>
    </submittedName>
</protein>